<keyword evidence="2" id="KW-0812">Transmembrane</keyword>
<evidence type="ECO:0000256" key="2">
    <source>
        <dbReference type="SAM" id="Phobius"/>
    </source>
</evidence>
<feature type="coiled-coil region" evidence="1">
    <location>
        <begin position="42"/>
        <end position="69"/>
    </location>
</feature>
<keyword evidence="2" id="KW-0472">Membrane</keyword>
<reference evidence="3" key="1">
    <citation type="journal article" date="2020" name="Nature">
        <title>Giant virus diversity and host interactions through global metagenomics.</title>
        <authorList>
            <person name="Schulz F."/>
            <person name="Roux S."/>
            <person name="Paez-Espino D."/>
            <person name="Jungbluth S."/>
            <person name="Walsh D.A."/>
            <person name="Denef V.J."/>
            <person name="McMahon K.D."/>
            <person name="Konstantinidis K.T."/>
            <person name="Eloe-Fadrosh E.A."/>
            <person name="Kyrpides N.C."/>
            <person name="Woyke T."/>
        </authorList>
    </citation>
    <scope>NUCLEOTIDE SEQUENCE</scope>
    <source>
        <strain evidence="3">GVMAG-M-3300023184-168</strain>
    </source>
</reference>
<organism evidence="3">
    <name type="scientific">viral metagenome</name>
    <dbReference type="NCBI Taxonomy" id="1070528"/>
    <lineage>
        <taxon>unclassified sequences</taxon>
        <taxon>metagenomes</taxon>
        <taxon>organismal metagenomes</taxon>
    </lineage>
</organism>
<accession>A0A6C0HSE3</accession>
<feature type="transmembrane region" description="Helical" evidence="2">
    <location>
        <begin position="12"/>
        <end position="32"/>
    </location>
</feature>
<keyword evidence="2" id="KW-1133">Transmembrane helix</keyword>
<protein>
    <submittedName>
        <fullName evidence="3">Uncharacterized protein</fullName>
    </submittedName>
</protein>
<name>A0A6C0HSE3_9ZZZZ</name>
<evidence type="ECO:0000313" key="3">
    <source>
        <dbReference type="EMBL" id="QHT83601.1"/>
    </source>
</evidence>
<evidence type="ECO:0000256" key="1">
    <source>
        <dbReference type="SAM" id="Coils"/>
    </source>
</evidence>
<keyword evidence="1" id="KW-0175">Coiled coil</keyword>
<sequence length="111" mass="13375">MFFYYKSFIGFLFNLTISILVVYIGHYLWNYIKDTYSTKKTKDLVNTQIEKYKKMMKQIQENNTGVKEDFLNETEKNTMDKELVDFMMKMEEPGQSENQINKENDIEIILQ</sequence>
<dbReference type="AlphaFoldDB" id="A0A6C0HSE3"/>
<dbReference type="EMBL" id="MN740010">
    <property type="protein sequence ID" value="QHT83601.1"/>
    <property type="molecule type" value="Genomic_DNA"/>
</dbReference>
<proteinExistence type="predicted"/>